<accession>A0ABD3RGK7</accession>
<feature type="region of interest" description="Disordered" evidence="1">
    <location>
        <begin position="81"/>
        <end position="121"/>
    </location>
</feature>
<gene>
    <name evidence="2" type="ORF">ACHAXA_009621</name>
</gene>
<evidence type="ECO:0000256" key="1">
    <source>
        <dbReference type="SAM" id="MobiDB-lite"/>
    </source>
</evidence>
<evidence type="ECO:0000313" key="3">
    <source>
        <dbReference type="Proteomes" id="UP001530377"/>
    </source>
</evidence>
<feature type="compositionally biased region" description="Basic and acidic residues" evidence="1">
    <location>
        <begin position="7"/>
        <end position="16"/>
    </location>
</feature>
<protein>
    <submittedName>
        <fullName evidence="2">Uncharacterized protein</fullName>
    </submittedName>
</protein>
<dbReference type="EMBL" id="JALLPB020000223">
    <property type="protein sequence ID" value="KAL3812003.1"/>
    <property type="molecule type" value="Genomic_DNA"/>
</dbReference>
<proteinExistence type="predicted"/>
<comment type="caution">
    <text evidence="2">The sequence shown here is derived from an EMBL/GenBank/DDBJ whole genome shotgun (WGS) entry which is preliminary data.</text>
</comment>
<dbReference type="Proteomes" id="UP001530377">
    <property type="component" value="Unassembled WGS sequence"/>
</dbReference>
<name>A0ABD3RGK7_9STRA</name>
<feature type="compositionally biased region" description="Polar residues" evidence="1">
    <location>
        <begin position="111"/>
        <end position="120"/>
    </location>
</feature>
<evidence type="ECO:0000313" key="2">
    <source>
        <dbReference type="EMBL" id="KAL3812003.1"/>
    </source>
</evidence>
<organism evidence="2 3">
    <name type="scientific">Cyclostephanos tholiformis</name>
    <dbReference type="NCBI Taxonomy" id="382380"/>
    <lineage>
        <taxon>Eukaryota</taxon>
        <taxon>Sar</taxon>
        <taxon>Stramenopiles</taxon>
        <taxon>Ochrophyta</taxon>
        <taxon>Bacillariophyta</taxon>
        <taxon>Coscinodiscophyceae</taxon>
        <taxon>Thalassiosirophycidae</taxon>
        <taxon>Stephanodiscales</taxon>
        <taxon>Stephanodiscaceae</taxon>
        <taxon>Cyclostephanos</taxon>
    </lineage>
</organism>
<dbReference type="AlphaFoldDB" id="A0ABD3RGK7"/>
<feature type="compositionally biased region" description="Basic and acidic residues" evidence="1">
    <location>
        <begin position="204"/>
        <end position="217"/>
    </location>
</feature>
<feature type="compositionally biased region" description="Low complexity" evidence="1">
    <location>
        <begin position="194"/>
        <end position="203"/>
    </location>
</feature>
<feature type="region of interest" description="Disordered" evidence="1">
    <location>
        <begin position="183"/>
        <end position="230"/>
    </location>
</feature>
<feature type="compositionally biased region" description="Basic and acidic residues" evidence="1">
    <location>
        <begin position="183"/>
        <end position="193"/>
    </location>
</feature>
<keyword evidence="3" id="KW-1185">Reference proteome</keyword>
<feature type="region of interest" description="Disordered" evidence="1">
    <location>
        <begin position="1"/>
        <end position="21"/>
    </location>
</feature>
<reference evidence="2 3" key="1">
    <citation type="submission" date="2024-10" db="EMBL/GenBank/DDBJ databases">
        <title>Updated reference genomes for cyclostephanoid diatoms.</title>
        <authorList>
            <person name="Roberts W.R."/>
            <person name="Alverson A.J."/>
        </authorList>
    </citation>
    <scope>NUCLEOTIDE SEQUENCE [LARGE SCALE GENOMIC DNA]</scope>
    <source>
        <strain evidence="2 3">AJA228-03</strain>
    </source>
</reference>
<sequence length="255" mass="28616">MTEEEENRVGGDEEKRIKRKQSLEASVTLGLGYGQKKKQHVKAFFSAVWPVLQTAGWTLVKGEGKDEGLTYFLPPGMTMGREREEQEDMPDTSPSTENAFREDGPWRCSSGGHTNGTAKSRCTRSIDEGQRCMAWRDGKRCRKPYYSKVRDVIERVLERNNEAEAIAAKAFTELVPHVADLFGRKKDEKEIEGSKSSPSSQPRQKNDPCAWKDERTHFNKSSSRIGSEFQVDTLPEAGSYTYSANHTDAEDGGAL</sequence>